<evidence type="ECO:0000256" key="1">
    <source>
        <dbReference type="SAM" id="MobiDB-lite"/>
    </source>
</evidence>
<feature type="compositionally biased region" description="Low complexity" evidence="1">
    <location>
        <begin position="1"/>
        <end position="18"/>
    </location>
</feature>
<dbReference type="InterPro" id="IPR021475">
    <property type="entry name" value="Pants/Emi1-like"/>
</dbReference>
<gene>
    <name evidence="2" type="ORF">BD626DRAFT_475621</name>
</gene>
<dbReference type="AlphaFoldDB" id="A0A550CYP6"/>
<dbReference type="OrthoDB" id="2017405at2759"/>
<dbReference type="Proteomes" id="UP000320762">
    <property type="component" value="Unassembled WGS sequence"/>
</dbReference>
<proteinExistence type="predicted"/>
<sequence>MSSEASTSAAASPAPAGSFEQVVQQEEARLRREYPTFADMPKCWNHMDTMFGCFSLRENVKAIYRYGHQTSCQEKVAEFKWCMSNVWQPDEDRHQQWIRRRAEWWAHRRLGKSSEDVWEARLEPPPNFPTPITDELLGRKRIDSA</sequence>
<organism evidence="2 3">
    <name type="scientific">Schizophyllum amplum</name>
    <dbReference type="NCBI Taxonomy" id="97359"/>
    <lineage>
        <taxon>Eukaryota</taxon>
        <taxon>Fungi</taxon>
        <taxon>Dikarya</taxon>
        <taxon>Basidiomycota</taxon>
        <taxon>Agaricomycotina</taxon>
        <taxon>Agaricomycetes</taxon>
        <taxon>Agaricomycetidae</taxon>
        <taxon>Agaricales</taxon>
        <taxon>Schizophyllaceae</taxon>
        <taxon>Schizophyllum</taxon>
    </lineage>
</organism>
<name>A0A550CYP6_9AGAR</name>
<protein>
    <submittedName>
        <fullName evidence="2">Uncharacterized protein</fullName>
    </submittedName>
</protein>
<dbReference type="EMBL" id="VDMD01000001">
    <property type="protein sequence ID" value="TRM69878.1"/>
    <property type="molecule type" value="Genomic_DNA"/>
</dbReference>
<comment type="caution">
    <text evidence="2">The sequence shown here is derived from an EMBL/GenBank/DDBJ whole genome shotgun (WGS) entry which is preliminary data.</text>
</comment>
<feature type="region of interest" description="Disordered" evidence="1">
    <location>
        <begin position="1"/>
        <end position="21"/>
    </location>
</feature>
<accession>A0A550CYP6</accession>
<dbReference type="Pfam" id="PF11326">
    <property type="entry name" value="PANTS-like"/>
    <property type="match status" value="1"/>
</dbReference>
<reference evidence="2 3" key="1">
    <citation type="journal article" date="2019" name="New Phytol.">
        <title>Comparative genomics reveals unique wood-decay strategies and fruiting body development in the Schizophyllaceae.</title>
        <authorList>
            <person name="Almasi E."/>
            <person name="Sahu N."/>
            <person name="Krizsan K."/>
            <person name="Balint B."/>
            <person name="Kovacs G.M."/>
            <person name="Kiss B."/>
            <person name="Cseklye J."/>
            <person name="Drula E."/>
            <person name="Henrissat B."/>
            <person name="Nagy I."/>
            <person name="Chovatia M."/>
            <person name="Adam C."/>
            <person name="LaButti K."/>
            <person name="Lipzen A."/>
            <person name="Riley R."/>
            <person name="Grigoriev I.V."/>
            <person name="Nagy L.G."/>
        </authorList>
    </citation>
    <scope>NUCLEOTIDE SEQUENCE [LARGE SCALE GENOMIC DNA]</scope>
    <source>
        <strain evidence="2 3">NL-1724</strain>
    </source>
</reference>
<evidence type="ECO:0000313" key="3">
    <source>
        <dbReference type="Proteomes" id="UP000320762"/>
    </source>
</evidence>
<evidence type="ECO:0000313" key="2">
    <source>
        <dbReference type="EMBL" id="TRM69878.1"/>
    </source>
</evidence>
<dbReference type="PANTHER" id="PTHR28052">
    <property type="entry name" value="UPF0545 PROTEIN C22ORF39"/>
    <property type="match status" value="1"/>
</dbReference>
<dbReference type="PANTHER" id="PTHR28052:SF1">
    <property type="entry name" value="UPF0545 PROTEIN C22ORF39"/>
    <property type="match status" value="1"/>
</dbReference>
<keyword evidence="3" id="KW-1185">Reference proteome</keyword>
<dbReference type="STRING" id="97359.A0A550CYP6"/>